<dbReference type="InterPro" id="IPR018022">
    <property type="entry name" value="IPT"/>
</dbReference>
<feature type="site" description="Interaction with substrate tRNA" evidence="10">
    <location>
        <position position="132"/>
    </location>
</feature>
<evidence type="ECO:0000256" key="8">
    <source>
        <dbReference type="ARBA" id="ARBA00022842"/>
    </source>
</evidence>
<comment type="function">
    <text evidence="2 10 12">Catalyzes the transfer of a dimethylallyl group onto the adenine at position 37 in tRNAs that read codons beginning with uridine, leading to the formation of N6-(dimethylallyl)adenosine (i(6)A).</text>
</comment>
<comment type="caution">
    <text evidence="14">The sequence shown here is derived from an EMBL/GenBank/DDBJ whole genome shotgun (WGS) entry which is preliminary data.</text>
</comment>
<evidence type="ECO:0000256" key="2">
    <source>
        <dbReference type="ARBA" id="ARBA00003213"/>
    </source>
</evidence>
<dbReference type="InterPro" id="IPR027417">
    <property type="entry name" value="P-loop_NTPase"/>
</dbReference>
<dbReference type="EC" id="2.5.1.75" evidence="10"/>
<dbReference type="Proteomes" id="UP000034665">
    <property type="component" value="Unassembled WGS sequence"/>
</dbReference>
<evidence type="ECO:0000313" key="14">
    <source>
        <dbReference type="EMBL" id="KKR12193.1"/>
    </source>
</evidence>
<feature type="binding site" evidence="10">
    <location>
        <begin position="36"/>
        <end position="41"/>
    </location>
    <ligand>
        <name>substrate</name>
    </ligand>
</feature>
<evidence type="ECO:0000256" key="9">
    <source>
        <dbReference type="ARBA" id="ARBA00049563"/>
    </source>
</evidence>
<dbReference type="NCBIfam" id="TIGR00174">
    <property type="entry name" value="miaA"/>
    <property type="match status" value="1"/>
</dbReference>
<evidence type="ECO:0000256" key="6">
    <source>
        <dbReference type="ARBA" id="ARBA00022741"/>
    </source>
</evidence>
<reference evidence="14 15" key="1">
    <citation type="journal article" date="2015" name="Nature">
        <title>rRNA introns, odd ribosomes, and small enigmatic genomes across a large radiation of phyla.</title>
        <authorList>
            <person name="Brown C.T."/>
            <person name="Hug L.A."/>
            <person name="Thomas B.C."/>
            <person name="Sharon I."/>
            <person name="Castelle C.J."/>
            <person name="Singh A."/>
            <person name="Wilkins M.J."/>
            <person name="Williams K.H."/>
            <person name="Banfield J.F."/>
        </authorList>
    </citation>
    <scope>NUCLEOTIDE SEQUENCE [LARGE SCALE GENOMIC DNA]</scope>
</reference>
<dbReference type="Pfam" id="PF01715">
    <property type="entry name" value="IPPT"/>
    <property type="match status" value="1"/>
</dbReference>
<dbReference type="InterPro" id="IPR039657">
    <property type="entry name" value="Dimethylallyltransferase"/>
</dbReference>
<feature type="site" description="Interaction with substrate tRNA" evidence="10">
    <location>
        <position position="155"/>
    </location>
</feature>
<comment type="similarity">
    <text evidence="3 10 13">Belongs to the IPP transferase family.</text>
</comment>
<dbReference type="Gene3D" id="1.10.20.140">
    <property type="match status" value="1"/>
</dbReference>
<dbReference type="GO" id="GO:0006400">
    <property type="term" value="P:tRNA modification"/>
    <property type="evidence" value="ECO:0007669"/>
    <property type="project" value="TreeGrafter"/>
</dbReference>
<evidence type="ECO:0000256" key="5">
    <source>
        <dbReference type="ARBA" id="ARBA00022694"/>
    </source>
</evidence>
<comment type="catalytic activity">
    <reaction evidence="9 10 11">
        <text>adenosine(37) in tRNA + dimethylallyl diphosphate = N(6)-dimethylallyladenosine(37) in tRNA + diphosphate</text>
        <dbReference type="Rhea" id="RHEA:26482"/>
        <dbReference type="Rhea" id="RHEA-COMP:10162"/>
        <dbReference type="Rhea" id="RHEA-COMP:10375"/>
        <dbReference type="ChEBI" id="CHEBI:33019"/>
        <dbReference type="ChEBI" id="CHEBI:57623"/>
        <dbReference type="ChEBI" id="CHEBI:74411"/>
        <dbReference type="ChEBI" id="CHEBI:74415"/>
        <dbReference type="EC" id="2.5.1.75"/>
    </reaction>
</comment>
<dbReference type="GO" id="GO:0005524">
    <property type="term" value="F:ATP binding"/>
    <property type="evidence" value="ECO:0007669"/>
    <property type="project" value="UniProtKB-UniRule"/>
</dbReference>
<dbReference type="PANTHER" id="PTHR11088">
    <property type="entry name" value="TRNA DIMETHYLALLYLTRANSFERASE"/>
    <property type="match status" value="1"/>
</dbReference>
<keyword evidence="7 10" id="KW-0067">ATP-binding</keyword>
<comment type="subunit">
    <text evidence="10">Monomer.</text>
</comment>
<evidence type="ECO:0000256" key="10">
    <source>
        <dbReference type="HAMAP-Rule" id="MF_00185"/>
    </source>
</evidence>
<dbReference type="AlphaFoldDB" id="A0A0G0N9S3"/>
<organism evidence="14 15">
    <name type="scientific">Candidatus Wolfebacteria bacterium GW2011_GWC2_39_22</name>
    <dbReference type="NCBI Taxonomy" id="1619013"/>
    <lineage>
        <taxon>Bacteria</taxon>
        <taxon>Candidatus Wolfeibacteriota</taxon>
    </lineage>
</organism>
<proteinExistence type="inferred from homology"/>
<sequence>MDNRVKFARGEPRGKTLFALYYFMHKPKLIVILGPTASGKSDLAVAIARFIAHQKLATGAEVISADSRQVYTGLDIGSGKITQKEMRAIPHHLLDVASPKRTFTVTQYQRLAKKAIRTITKENRIPILCGGTGLYIDAITHNYILPAVPSQPLLRKELELQSTEMLFAQLEQLDPHRARTIDRHNRRRLIRALEIVLITHSPVPELKASSPYDLLTIGITRTQEEIASLIEKRLHKRIKAGMLIEVERLHANGLSWKRLDDLGLEYRWVSRFLRGLISKELLLEKILLESIQYAKRQMTWFKRDKTIHWITSEAEALQLVKNFLTQ</sequence>
<dbReference type="EMBL" id="LBWR01000003">
    <property type="protein sequence ID" value="KKR12193.1"/>
    <property type="molecule type" value="Genomic_DNA"/>
</dbReference>
<protein>
    <recommendedName>
        <fullName evidence="10">tRNA dimethylallyltransferase</fullName>
        <ecNumber evidence="10">2.5.1.75</ecNumber>
    </recommendedName>
    <alternativeName>
        <fullName evidence="10">Dimethylallyl diphosphate:tRNA dimethylallyltransferase</fullName>
        <shortName evidence="10">DMAPP:tRNA dimethylallyltransferase</shortName>
        <shortName evidence="10">DMATase</shortName>
    </alternativeName>
    <alternativeName>
        <fullName evidence="10">Isopentenyl-diphosphate:tRNA isopentenyltransferase</fullName>
        <shortName evidence="10">IPP transferase</shortName>
        <shortName evidence="10">IPPT</shortName>
        <shortName evidence="10">IPTase</shortName>
    </alternativeName>
</protein>
<keyword evidence="8 10" id="KW-0460">Magnesium</keyword>
<comment type="caution">
    <text evidence="10">Lacks conserved residue(s) required for the propagation of feature annotation.</text>
</comment>
<evidence type="ECO:0000256" key="1">
    <source>
        <dbReference type="ARBA" id="ARBA00001946"/>
    </source>
</evidence>
<dbReference type="STRING" id="1619013.UT41_C0003G0120"/>
<evidence type="ECO:0000313" key="15">
    <source>
        <dbReference type="Proteomes" id="UP000034665"/>
    </source>
</evidence>
<accession>A0A0G0N9S3</accession>
<keyword evidence="6 10" id="KW-0547">Nucleotide-binding</keyword>
<dbReference type="PATRIC" id="fig|1619013.3.peg.976"/>
<name>A0A0G0N9S3_9BACT</name>
<dbReference type="Gene3D" id="3.40.50.300">
    <property type="entry name" value="P-loop containing nucleotide triphosphate hydrolases"/>
    <property type="match status" value="1"/>
</dbReference>
<evidence type="ECO:0000256" key="4">
    <source>
        <dbReference type="ARBA" id="ARBA00022679"/>
    </source>
</evidence>
<evidence type="ECO:0000256" key="7">
    <source>
        <dbReference type="ARBA" id="ARBA00022840"/>
    </source>
</evidence>
<comment type="cofactor">
    <cofactor evidence="1 10">
        <name>Mg(2+)</name>
        <dbReference type="ChEBI" id="CHEBI:18420"/>
    </cofactor>
</comment>
<keyword evidence="5 10" id="KW-0819">tRNA processing</keyword>
<evidence type="ECO:0000256" key="12">
    <source>
        <dbReference type="RuleBase" id="RU003784"/>
    </source>
</evidence>
<gene>
    <name evidence="10" type="primary">miaA</name>
    <name evidence="14" type="ORF">UT41_C0003G0120</name>
</gene>
<dbReference type="GO" id="GO:0052381">
    <property type="term" value="F:tRNA dimethylallyltransferase activity"/>
    <property type="evidence" value="ECO:0007669"/>
    <property type="project" value="UniProtKB-UniRule"/>
</dbReference>
<evidence type="ECO:0000256" key="3">
    <source>
        <dbReference type="ARBA" id="ARBA00005842"/>
    </source>
</evidence>
<evidence type="ECO:0000256" key="13">
    <source>
        <dbReference type="RuleBase" id="RU003785"/>
    </source>
</evidence>
<keyword evidence="4 10" id="KW-0808">Transferase</keyword>
<evidence type="ECO:0000256" key="11">
    <source>
        <dbReference type="RuleBase" id="RU003783"/>
    </source>
</evidence>
<dbReference type="PANTHER" id="PTHR11088:SF60">
    <property type="entry name" value="TRNA DIMETHYLALLYLTRANSFERASE"/>
    <property type="match status" value="1"/>
</dbReference>
<feature type="region of interest" description="Interaction with substrate tRNA" evidence="10">
    <location>
        <begin position="66"/>
        <end position="69"/>
    </location>
</feature>
<dbReference type="HAMAP" id="MF_00185">
    <property type="entry name" value="IPP_trans"/>
    <property type="match status" value="1"/>
</dbReference>
<feature type="binding site" evidence="10">
    <location>
        <begin position="34"/>
        <end position="41"/>
    </location>
    <ligand>
        <name>ATP</name>
        <dbReference type="ChEBI" id="CHEBI:30616"/>
    </ligand>
</feature>
<dbReference type="SUPFAM" id="SSF52540">
    <property type="entry name" value="P-loop containing nucleoside triphosphate hydrolases"/>
    <property type="match status" value="1"/>
</dbReference>